<dbReference type="SUPFAM" id="SSF53067">
    <property type="entry name" value="Actin-like ATPase domain"/>
    <property type="match status" value="1"/>
</dbReference>
<dbReference type="InterPro" id="IPR022496">
    <property type="entry name" value="T6A_TsaB"/>
</dbReference>
<dbReference type="PANTHER" id="PTHR11735:SF11">
    <property type="entry name" value="TRNA THREONYLCARBAMOYLADENOSINE BIOSYNTHESIS PROTEIN TSAB"/>
    <property type="match status" value="1"/>
</dbReference>
<evidence type="ECO:0000259" key="2">
    <source>
        <dbReference type="Pfam" id="PF00814"/>
    </source>
</evidence>
<name>A0A1G6M778_9RHOB</name>
<evidence type="ECO:0000313" key="3">
    <source>
        <dbReference type="EMBL" id="SDC50826.1"/>
    </source>
</evidence>
<dbReference type="GO" id="GO:0005829">
    <property type="term" value="C:cytosol"/>
    <property type="evidence" value="ECO:0007669"/>
    <property type="project" value="TreeGrafter"/>
</dbReference>
<dbReference type="InterPro" id="IPR000905">
    <property type="entry name" value="Gcp-like_dom"/>
</dbReference>
<dbReference type="NCBIfam" id="TIGR03725">
    <property type="entry name" value="T6A_YeaZ"/>
    <property type="match status" value="1"/>
</dbReference>
<gene>
    <name evidence="3" type="ORF">SAMN04488239_102404</name>
</gene>
<dbReference type="OrthoDB" id="9809995at2"/>
<protein>
    <submittedName>
        <fullName evidence="3">tRNA threonylcarbamoyl adenosine modification protein YeaZ</fullName>
    </submittedName>
</protein>
<keyword evidence="4" id="KW-1185">Reference proteome</keyword>
<dbReference type="EMBL" id="FMZV01000002">
    <property type="protein sequence ID" value="SDC50826.1"/>
    <property type="molecule type" value="Genomic_DNA"/>
</dbReference>
<dbReference type="InterPro" id="IPR043129">
    <property type="entry name" value="ATPase_NBD"/>
</dbReference>
<dbReference type="GO" id="GO:0002949">
    <property type="term" value="P:tRNA threonylcarbamoyladenosine modification"/>
    <property type="evidence" value="ECO:0007669"/>
    <property type="project" value="InterPro"/>
</dbReference>
<feature type="region of interest" description="Disordered" evidence="1">
    <location>
        <begin position="169"/>
        <end position="196"/>
    </location>
</feature>
<proteinExistence type="predicted"/>
<accession>A0A1G6M778</accession>
<dbReference type="RefSeq" id="WP_093028032.1">
    <property type="nucleotide sequence ID" value="NZ_FMZV01000002.1"/>
</dbReference>
<feature type="domain" description="Gcp-like" evidence="2">
    <location>
        <begin position="37"/>
        <end position="102"/>
    </location>
</feature>
<evidence type="ECO:0000313" key="4">
    <source>
        <dbReference type="Proteomes" id="UP000199628"/>
    </source>
</evidence>
<reference evidence="4" key="1">
    <citation type="submission" date="2016-10" db="EMBL/GenBank/DDBJ databases">
        <authorList>
            <person name="Varghese N."/>
            <person name="Submissions S."/>
        </authorList>
    </citation>
    <scope>NUCLEOTIDE SEQUENCE [LARGE SCALE GENOMIC DNA]</scope>
    <source>
        <strain evidence="4">CGMCC 1.9108</strain>
    </source>
</reference>
<dbReference type="STRING" id="639004.SAMN04488239_102404"/>
<organism evidence="3 4">
    <name type="scientific">Ruegeria marina</name>
    <dbReference type="NCBI Taxonomy" id="639004"/>
    <lineage>
        <taxon>Bacteria</taxon>
        <taxon>Pseudomonadati</taxon>
        <taxon>Pseudomonadota</taxon>
        <taxon>Alphaproteobacteria</taxon>
        <taxon>Rhodobacterales</taxon>
        <taxon>Roseobacteraceae</taxon>
        <taxon>Ruegeria</taxon>
    </lineage>
</organism>
<sequence length="196" mass="20010">MPSDPVVLAFDTSAAHCAAALLVGDRIVAARAEDMGRGQAERLIPLLEEVLQEAGKTWRDLTAIGVGVGPGNFTGIRISVAAARGLALALGIPAVGVDGFDAREPDTAPGHLPAIPAPRDQVYIRPAGGEAMLVSRDETASLGPLQTEFSPCALAEAIAVLAAERAAETSAPPAPLYVRPADAAPSRDVAPALLDP</sequence>
<dbReference type="PANTHER" id="PTHR11735">
    <property type="entry name" value="TRNA N6-ADENOSINE THREONYLCARBAMOYLTRANSFERASE"/>
    <property type="match status" value="1"/>
</dbReference>
<dbReference type="AlphaFoldDB" id="A0A1G6M778"/>
<dbReference type="Gene3D" id="3.30.420.40">
    <property type="match status" value="2"/>
</dbReference>
<dbReference type="Proteomes" id="UP000199628">
    <property type="component" value="Unassembled WGS sequence"/>
</dbReference>
<evidence type="ECO:0000256" key="1">
    <source>
        <dbReference type="SAM" id="MobiDB-lite"/>
    </source>
</evidence>
<dbReference type="Pfam" id="PF00814">
    <property type="entry name" value="TsaD"/>
    <property type="match status" value="1"/>
</dbReference>